<dbReference type="EMBL" id="BK032807">
    <property type="protein sequence ID" value="DAF61299.1"/>
    <property type="molecule type" value="Genomic_DNA"/>
</dbReference>
<reference evidence="1" key="1">
    <citation type="journal article" date="2021" name="Proc. Natl. Acad. Sci. U.S.A.">
        <title>A Catalog of Tens of Thousands of Viruses from Human Metagenomes Reveals Hidden Associations with Chronic Diseases.</title>
        <authorList>
            <person name="Tisza M.J."/>
            <person name="Buck C.B."/>
        </authorList>
    </citation>
    <scope>NUCLEOTIDE SEQUENCE</scope>
    <source>
        <strain evidence="1">CtkV91</strain>
    </source>
</reference>
<organism evidence="1">
    <name type="scientific">Siphoviridae sp. ctkV91</name>
    <dbReference type="NCBI Taxonomy" id="2827924"/>
    <lineage>
        <taxon>Viruses</taxon>
        <taxon>Duplodnaviria</taxon>
        <taxon>Heunggongvirae</taxon>
        <taxon>Uroviricota</taxon>
        <taxon>Caudoviricetes</taxon>
    </lineage>
</organism>
<accession>A0A8S5TE27</accession>
<sequence>MSATSCPPSSFTVSTMPLSFPDSTTSLSTFCSSTL</sequence>
<proteinExistence type="predicted"/>
<evidence type="ECO:0000313" key="1">
    <source>
        <dbReference type="EMBL" id="DAF61299.1"/>
    </source>
</evidence>
<protein>
    <submittedName>
        <fullName evidence="1">Uncharacterized protein</fullName>
    </submittedName>
</protein>
<name>A0A8S5TE27_9CAUD</name>